<proteinExistence type="predicted"/>
<organism evidence="2 3">
    <name type="scientific">Janthinobacterium aestuarii</name>
    <dbReference type="NCBI Taxonomy" id="2985511"/>
    <lineage>
        <taxon>Bacteria</taxon>
        <taxon>Pseudomonadati</taxon>
        <taxon>Pseudomonadota</taxon>
        <taxon>Betaproteobacteria</taxon>
        <taxon>Burkholderiales</taxon>
        <taxon>Oxalobacteraceae</taxon>
        <taxon>Janthinobacterium</taxon>
    </lineage>
</organism>
<evidence type="ECO:0000256" key="1">
    <source>
        <dbReference type="SAM" id="MobiDB-lite"/>
    </source>
</evidence>
<evidence type="ECO:0000313" key="2">
    <source>
        <dbReference type="EMBL" id="WWO47041.1"/>
    </source>
</evidence>
<sequence length="319" mass="35595">MLHEFAVSPDIFLASAFDVKTDLGEFIPAETHGHLALTSLLKGIERFGVIRNLSGGMWWGVLDGREDGLHPRSREVLKKLKSNGRVVHAPARMAGSPAAEKEWLAEAVASHGAEPKITQFFGTDEFCASLNAADHKNLPAGISKIPYCLPFSGGGCSIKVKRDIDAYIEVLRPLIKYSRSLMFIDPYLDLAAPNYKDFVTLLETIAAINPDAEVELHRQIKPAPREPMRTASDWKQSFHQVIAANAALNKLSISVFVWDEFHDRYLVSNLMGISVPYGFDTTSKDEATRWSMLSTQDANDVREEFTEGDPHDRRKLQRT</sequence>
<dbReference type="RefSeq" id="WP_338680443.1">
    <property type="nucleotide sequence ID" value="NZ_CP142523.1"/>
</dbReference>
<accession>A0ABZ2GNM6</accession>
<protein>
    <submittedName>
        <fullName evidence="2">Uncharacterized protein</fullName>
    </submittedName>
</protein>
<name>A0ABZ2GNM6_9BURK</name>
<feature type="compositionally biased region" description="Basic and acidic residues" evidence="1">
    <location>
        <begin position="299"/>
        <end position="312"/>
    </location>
</feature>
<keyword evidence="3" id="KW-1185">Reference proteome</keyword>
<evidence type="ECO:0000313" key="3">
    <source>
        <dbReference type="Proteomes" id="UP001373909"/>
    </source>
</evidence>
<dbReference type="EMBL" id="CP142523">
    <property type="protein sequence ID" value="WWO47041.1"/>
    <property type="molecule type" value="Genomic_DNA"/>
</dbReference>
<feature type="region of interest" description="Disordered" evidence="1">
    <location>
        <begin position="298"/>
        <end position="319"/>
    </location>
</feature>
<dbReference type="Proteomes" id="UP001373909">
    <property type="component" value="Chromosome"/>
</dbReference>
<reference evidence="2 3" key="1">
    <citation type="submission" date="2024-01" db="EMBL/GenBank/DDBJ databases">
        <title>Draft genome sequences of nine bacterial species from freshwater ponds near Washington, DC.</title>
        <authorList>
            <person name="Pavloudi C."/>
            <person name="Oliver L."/>
            <person name="Slattery K."/>
            <person name="Lissner G."/>
            <person name="Saw J.H."/>
        </authorList>
    </citation>
    <scope>NUCLEOTIDE SEQUENCE [LARGE SCALE GENOMIC DNA]</scope>
    <source>
        <strain evidence="3">TB1-E2</strain>
    </source>
</reference>
<gene>
    <name evidence="2" type="ORF">OPV09_02655</name>
</gene>